<proteinExistence type="predicted"/>
<keyword evidence="3" id="KW-1185">Reference proteome</keyword>
<organism evidence="2 3">
    <name type="scientific">Lolium multiflorum</name>
    <name type="common">Italian ryegrass</name>
    <name type="synonym">Lolium perenne subsp. multiflorum</name>
    <dbReference type="NCBI Taxonomy" id="4521"/>
    <lineage>
        <taxon>Eukaryota</taxon>
        <taxon>Viridiplantae</taxon>
        <taxon>Streptophyta</taxon>
        <taxon>Embryophyta</taxon>
        <taxon>Tracheophyta</taxon>
        <taxon>Spermatophyta</taxon>
        <taxon>Magnoliopsida</taxon>
        <taxon>Liliopsida</taxon>
        <taxon>Poales</taxon>
        <taxon>Poaceae</taxon>
        <taxon>BOP clade</taxon>
        <taxon>Pooideae</taxon>
        <taxon>Poodae</taxon>
        <taxon>Poeae</taxon>
        <taxon>Poeae Chloroplast Group 2 (Poeae type)</taxon>
        <taxon>Loliodinae</taxon>
        <taxon>Loliinae</taxon>
        <taxon>Lolium</taxon>
    </lineage>
</organism>
<sequence length="496" mass="55140">MAAAAYRDWPLLPDDITRDIFARIQPDDPSYFFRVSHLCKGWRRALSDPDFARRLHDRNAAPLLVGFLHDRDNDDERLPPFFRTAASPFSPKDAPDRRDWKVLDYRHGRALFISKRIGELGRKDLLIWDPVTGLQRSVPVAPQASRSSFPGAAVVCAAPDCSHRPGCNGAGDFQVALVFSDDDPQLAMDDGADEEEAPPQIKGFLYSSHSDTWTEVATLYGISQDFKDRPSVLAGESLYFLSYGLVILEFDMSANTLSEIALPDIEEFCDRDSSLILVHDENGGIGMAEATDGNISLWSRDGADVSWTLTRTFDRSDLHLRGPMRSNDQSLLGFVEGSSVIFVANSEATFTFDLTSGLAKIVVESKICSTLCYLLLTYVPHSMAGSNTFKLNNYMSSPSLLRRTNICFAAGILLHSVALIVLAVHPPDPLPRRPRHRRICFTADPPPTDLLHRRPRHRRICFTADLATDYLAAAAVSTSPNTLPANQICFTNARFY</sequence>
<dbReference type="PANTHER" id="PTHR32133:SF305">
    <property type="entry name" value="F-BOX DOMAIN-CONTAINING PROTEIN"/>
    <property type="match status" value="1"/>
</dbReference>
<dbReference type="Proteomes" id="UP001231189">
    <property type="component" value="Unassembled WGS sequence"/>
</dbReference>
<comment type="caution">
    <text evidence="2">The sequence shown here is derived from an EMBL/GenBank/DDBJ whole genome shotgun (WGS) entry which is preliminary data.</text>
</comment>
<name>A0AAD8W4Z7_LOLMU</name>
<feature type="domain" description="F-box" evidence="1">
    <location>
        <begin position="9"/>
        <end position="51"/>
    </location>
</feature>
<evidence type="ECO:0000313" key="3">
    <source>
        <dbReference type="Proteomes" id="UP001231189"/>
    </source>
</evidence>
<protein>
    <recommendedName>
        <fullName evidence="1">F-box domain-containing protein</fullName>
    </recommendedName>
</protein>
<dbReference type="InterPro" id="IPR036047">
    <property type="entry name" value="F-box-like_dom_sf"/>
</dbReference>
<evidence type="ECO:0000259" key="1">
    <source>
        <dbReference type="Pfam" id="PF00646"/>
    </source>
</evidence>
<gene>
    <name evidence="2" type="ORF">QYE76_061173</name>
</gene>
<dbReference type="EMBL" id="JAUUTY010000004">
    <property type="protein sequence ID" value="KAK1643368.1"/>
    <property type="molecule type" value="Genomic_DNA"/>
</dbReference>
<dbReference type="Gene3D" id="1.20.1280.50">
    <property type="match status" value="1"/>
</dbReference>
<accession>A0AAD8W4Z7</accession>
<dbReference type="PANTHER" id="PTHR32133">
    <property type="entry name" value="OS07G0120400 PROTEIN"/>
    <property type="match status" value="1"/>
</dbReference>
<reference evidence="2" key="1">
    <citation type="submission" date="2023-07" db="EMBL/GenBank/DDBJ databases">
        <title>A chromosome-level genome assembly of Lolium multiflorum.</title>
        <authorList>
            <person name="Chen Y."/>
            <person name="Copetti D."/>
            <person name="Kolliker R."/>
            <person name="Studer B."/>
        </authorList>
    </citation>
    <scope>NUCLEOTIDE SEQUENCE</scope>
    <source>
        <strain evidence="2">02402/16</strain>
        <tissue evidence="2">Leaf</tissue>
    </source>
</reference>
<dbReference type="Pfam" id="PF00646">
    <property type="entry name" value="F-box"/>
    <property type="match status" value="1"/>
</dbReference>
<evidence type="ECO:0000313" key="2">
    <source>
        <dbReference type="EMBL" id="KAK1643368.1"/>
    </source>
</evidence>
<dbReference type="InterPro" id="IPR001810">
    <property type="entry name" value="F-box_dom"/>
</dbReference>
<dbReference type="AlphaFoldDB" id="A0AAD8W4Z7"/>
<dbReference type="SUPFAM" id="SSF81383">
    <property type="entry name" value="F-box domain"/>
    <property type="match status" value="1"/>
</dbReference>